<evidence type="ECO:0000259" key="30">
    <source>
        <dbReference type="Pfam" id="PF20920"/>
    </source>
</evidence>
<evidence type="ECO:0000256" key="28">
    <source>
        <dbReference type="SAM" id="Phobius"/>
    </source>
</evidence>
<gene>
    <name evidence="31" type="primary">SLC27A4</name>
    <name evidence="31" type="ORF">AWC38_SpisGene9112</name>
</gene>
<evidence type="ECO:0000256" key="7">
    <source>
        <dbReference type="ARBA" id="ARBA00022454"/>
    </source>
</evidence>
<dbReference type="NCBIfam" id="NF006134">
    <property type="entry name" value="PRK08279.1"/>
    <property type="match status" value="1"/>
</dbReference>
<dbReference type="InterPro" id="IPR020845">
    <property type="entry name" value="AMP-binding_CS"/>
</dbReference>
<name>A0A2B4SA03_STYPI</name>
<keyword evidence="14" id="KW-0276">Fatty acid metabolism</keyword>
<feature type="domain" description="Daxx histone-binding" evidence="30">
    <location>
        <begin position="1012"/>
        <end position="1096"/>
    </location>
</feature>
<evidence type="ECO:0000256" key="15">
    <source>
        <dbReference type="ARBA" id="ARBA00022840"/>
    </source>
</evidence>
<evidence type="ECO:0000256" key="4">
    <source>
        <dbReference type="ARBA" id="ARBA00004651"/>
    </source>
</evidence>
<dbReference type="GO" id="GO:0005789">
    <property type="term" value="C:endoplasmic reticulum membrane"/>
    <property type="evidence" value="ECO:0007669"/>
    <property type="project" value="TreeGrafter"/>
</dbReference>
<feature type="compositionally biased region" description="Basic and acidic residues" evidence="27">
    <location>
        <begin position="1400"/>
        <end position="1409"/>
    </location>
</feature>
<comment type="caution">
    <text evidence="31">The sequence shown here is derived from an EMBL/GenBank/DDBJ whole genome shotgun (WGS) entry which is preliminary data.</text>
</comment>
<evidence type="ECO:0000256" key="9">
    <source>
        <dbReference type="ARBA" id="ARBA00022490"/>
    </source>
</evidence>
<proteinExistence type="inferred from homology"/>
<dbReference type="GO" id="GO:0042393">
    <property type="term" value="F:histone binding"/>
    <property type="evidence" value="ECO:0007669"/>
    <property type="project" value="InterPro"/>
</dbReference>
<dbReference type="GO" id="GO:0006355">
    <property type="term" value="P:regulation of DNA-templated transcription"/>
    <property type="evidence" value="ECO:0007669"/>
    <property type="project" value="UniProtKB-ARBA"/>
</dbReference>
<dbReference type="EC" id="6.2.1.3" evidence="22"/>
<dbReference type="PANTHER" id="PTHR43107:SF15">
    <property type="entry name" value="FATTY ACID TRANSPORT PROTEIN 3, ISOFORM A"/>
    <property type="match status" value="1"/>
</dbReference>
<keyword evidence="18 28" id="KW-0472">Membrane</keyword>
<keyword evidence="12" id="KW-0053">Apoptosis</keyword>
<dbReference type="FunFam" id="3.30.300.30:FF:000002">
    <property type="entry name" value="Long-chain fatty acid transport protein 1"/>
    <property type="match status" value="1"/>
</dbReference>
<dbReference type="InterPro" id="IPR046378">
    <property type="entry name" value="DAXX_histone-bd"/>
</dbReference>
<accession>A0A2B4SA03</accession>
<protein>
    <recommendedName>
        <fullName evidence="22">long-chain-fatty-acid--CoA ligase</fullName>
        <ecNumber evidence="22">6.2.1.3</ecNumber>
    </recommendedName>
    <alternativeName>
        <fullName evidence="24">Long-chain-fatty-acid--CoA ligase</fullName>
    </alternativeName>
</protein>
<evidence type="ECO:0000256" key="3">
    <source>
        <dbReference type="ARBA" id="ARBA00004496"/>
    </source>
</evidence>
<dbReference type="GO" id="GO:0005694">
    <property type="term" value="C:chromosome"/>
    <property type="evidence" value="ECO:0007669"/>
    <property type="project" value="UniProtKB-SubCell"/>
</dbReference>
<comment type="subcellular location">
    <subcellularLocation>
        <location evidence="4">Cell membrane</location>
        <topology evidence="4">Multi-pass membrane protein</topology>
    </subcellularLocation>
    <subcellularLocation>
        <location evidence="2">Chromosome</location>
    </subcellularLocation>
    <subcellularLocation>
        <location evidence="3">Cytoplasm</location>
    </subcellularLocation>
    <subcellularLocation>
        <location evidence="1">Nucleus</location>
    </subcellularLocation>
</comment>
<keyword evidence="13" id="KW-0547">Nucleotide-binding</keyword>
<evidence type="ECO:0000313" key="32">
    <source>
        <dbReference type="Proteomes" id="UP000225706"/>
    </source>
</evidence>
<dbReference type="PANTHER" id="PTHR43107">
    <property type="entry name" value="LONG-CHAIN FATTY ACID TRANSPORT PROTEIN"/>
    <property type="match status" value="1"/>
</dbReference>
<feature type="region of interest" description="Disordered" evidence="27">
    <location>
        <begin position="1346"/>
        <end position="1502"/>
    </location>
</feature>
<evidence type="ECO:0000256" key="6">
    <source>
        <dbReference type="ARBA" id="ARBA00022448"/>
    </source>
</evidence>
<evidence type="ECO:0000256" key="26">
    <source>
        <dbReference type="SAM" id="Coils"/>
    </source>
</evidence>
<dbReference type="GO" id="GO:0005634">
    <property type="term" value="C:nucleus"/>
    <property type="evidence" value="ECO:0007669"/>
    <property type="project" value="UniProtKB-SubCell"/>
</dbReference>
<evidence type="ECO:0000256" key="24">
    <source>
        <dbReference type="ARBA" id="ARBA00041297"/>
    </source>
</evidence>
<organism evidence="31 32">
    <name type="scientific">Stylophora pistillata</name>
    <name type="common">Smooth cauliflower coral</name>
    <dbReference type="NCBI Taxonomy" id="50429"/>
    <lineage>
        <taxon>Eukaryota</taxon>
        <taxon>Metazoa</taxon>
        <taxon>Cnidaria</taxon>
        <taxon>Anthozoa</taxon>
        <taxon>Hexacorallia</taxon>
        <taxon>Scleractinia</taxon>
        <taxon>Astrocoeniina</taxon>
        <taxon>Pocilloporidae</taxon>
        <taxon>Stylophora</taxon>
    </lineage>
</organism>
<feature type="coiled-coil region" evidence="26">
    <location>
        <begin position="905"/>
        <end position="935"/>
    </location>
</feature>
<dbReference type="Pfam" id="PF00501">
    <property type="entry name" value="AMP-binding"/>
    <property type="match status" value="1"/>
</dbReference>
<dbReference type="OrthoDB" id="7492809at2759"/>
<keyword evidence="15" id="KW-0067">ATP-binding</keyword>
<evidence type="ECO:0000256" key="19">
    <source>
        <dbReference type="ARBA" id="ARBA00023186"/>
    </source>
</evidence>
<comment type="catalytic activity">
    <reaction evidence="23">
        <text>a very long-chain fatty acid + ATP + CoA = a very long-chain fatty acyl-CoA + AMP + diphosphate</text>
        <dbReference type="Rhea" id="RHEA:54536"/>
        <dbReference type="ChEBI" id="CHEBI:30616"/>
        <dbReference type="ChEBI" id="CHEBI:33019"/>
        <dbReference type="ChEBI" id="CHEBI:57287"/>
        <dbReference type="ChEBI" id="CHEBI:58950"/>
        <dbReference type="ChEBI" id="CHEBI:138261"/>
        <dbReference type="ChEBI" id="CHEBI:456215"/>
    </reaction>
    <physiologicalReaction direction="left-to-right" evidence="23">
        <dbReference type="Rhea" id="RHEA:54537"/>
    </physiologicalReaction>
</comment>
<evidence type="ECO:0000256" key="14">
    <source>
        <dbReference type="ARBA" id="ARBA00022832"/>
    </source>
</evidence>
<evidence type="ECO:0000256" key="1">
    <source>
        <dbReference type="ARBA" id="ARBA00004123"/>
    </source>
</evidence>
<feature type="region of interest" description="Disordered" evidence="27">
    <location>
        <begin position="1518"/>
        <end position="1550"/>
    </location>
</feature>
<keyword evidence="7" id="KW-0158">Chromosome</keyword>
<keyword evidence="19" id="KW-0143">Chaperone</keyword>
<feature type="region of interest" description="Disordered" evidence="27">
    <location>
        <begin position="1289"/>
        <end position="1308"/>
    </location>
</feature>
<reference evidence="32" key="1">
    <citation type="journal article" date="2017" name="bioRxiv">
        <title>Comparative analysis of the genomes of Stylophora pistillata and Acropora digitifera provides evidence for extensive differences between species of corals.</title>
        <authorList>
            <person name="Voolstra C.R."/>
            <person name="Li Y."/>
            <person name="Liew Y.J."/>
            <person name="Baumgarten S."/>
            <person name="Zoccola D."/>
            <person name="Flot J.-F."/>
            <person name="Tambutte S."/>
            <person name="Allemand D."/>
            <person name="Aranda M."/>
        </authorList>
    </citation>
    <scope>NUCLEOTIDE SEQUENCE [LARGE SCALE GENOMIC DNA]</scope>
</reference>
<feature type="compositionally biased region" description="Polar residues" evidence="27">
    <location>
        <begin position="1291"/>
        <end position="1308"/>
    </location>
</feature>
<comment type="catalytic activity">
    <reaction evidence="25">
        <text>tetracosanoate + ATP + CoA = tetracosanoyl-CoA + AMP + diphosphate</text>
        <dbReference type="Rhea" id="RHEA:33639"/>
        <dbReference type="ChEBI" id="CHEBI:30616"/>
        <dbReference type="ChEBI" id="CHEBI:31014"/>
        <dbReference type="ChEBI" id="CHEBI:33019"/>
        <dbReference type="ChEBI" id="CHEBI:57287"/>
        <dbReference type="ChEBI" id="CHEBI:65052"/>
        <dbReference type="ChEBI" id="CHEBI:456215"/>
    </reaction>
    <physiologicalReaction direction="left-to-right" evidence="25">
        <dbReference type="Rhea" id="RHEA:33640"/>
    </physiologicalReaction>
</comment>
<feature type="region of interest" description="Disordered" evidence="27">
    <location>
        <begin position="838"/>
        <end position="890"/>
    </location>
</feature>
<evidence type="ECO:0000256" key="21">
    <source>
        <dbReference type="ARBA" id="ARBA00024484"/>
    </source>
</evidence>
<evidence type="ECO:0000256" key="17">
    <source>
        <dbReference type="ARBA" id="ARBA00023054"/>
    </source>
</evidence>
<evidence type="ECO:0000256" key="23">
    <source>
        <dbReference type="ARBA" id="ARBA00036527"/>
    </source>
</evidence>
<feature type="compositionally biased region" description="Polar residues" evidence="27">
    <location>
        <begin position="1464"/>
        <end position="1497"/>
    </location>
</feature>
<evidence type="ECO:0000256" key="16">
    <source>
        <dbReference type="ARBA" id="ARBA00022989"/>
    </source>
</evidence>
<feature type="compositionally biased region" description="Polar residues" evidence="27">
    <location>
        <begin position="1413"/>
        <end position="1439"/>
    </location>
</feature>
<keyword evidence="11 28" id="KW-0812">Transmembrane</keyword>
<evidence type="ECO:0000256" key="20">
    <source>
        <dbReference type="ARBA" id="ARBA00023242"/>
    </source>
</evidence>
<dbReference type="GO" id="GO:0005886">
    <property type="term" value="C:plasma membrane"/>
    <property type="evidence" value="ECO:0007669"/>
    <property type="project" value="UniProtKB-SubCell"/>
</dbReference>
<dbReference type="GO" id="GO:0005324">
    <property type="term" value="F:long-chain fatty acid transmembrane transporter activity"/>
    <property type="evidence" value="ECO:0007669"/>
    <property type="project" value="TreeGrafter"/>
</dbReference>
<feature type="compositionally biased region" description="Polar residues" evidence="27">
    <location>
        <begin position="1360"/>
        <end position="1370"/>
    </location>
</feature>
<keyword evidence="14" id="KW-0443">Lipid metabolism</keyword>
<evidence type="ECO:0000256" key="10">
    <source>
        <dbReference type="ARBA" id="ARBA00022598"/>
    </source>
</evidence>
<dbReference type="PROSITE" id="PS00455">
    <property type="entry name" value="AMP_BINDING"/>
    <property type="match status" value="1"/>
</dbReference>
<dbReference type="GO" id="GO:0004467">
    <property type="term" value="F:long-chain fatty acid-CoA ligase activity"/>
    <property type="evidence" value="ECO:0007669"/>
    <property type="project" value="UniProtKB-EC"/>
</dbReference>
<evidence type="ECO:0000256" key="8">
    <source>
        <dbReference type="ARBA" id="ARBA00022475"/>
    </source>
</evidence>
<evidence type="ECO:0000256" key="11">
    <source>
        <dbReference type="ARBA" id="ARBA00022692"/>
    </source>
</evidence>
<feature type="compositionally biased region" description="Low complexity" evidence="27">
    <location>
        <begin position="1380"/>
        <end position="1393"/>
    </location>
</feature>
<dbReference type="InterPro" id="IPR045851">
    <property type="entry name" value="AMP-bd_C_sf"/>
</dbReference>
<dbReference type="Gene3D" id="3.40.50.12780">
    <property type="entry name" value="N-terminal domain of ligase-like"/>
    <property type="match status" value="1"/>
</dbReference>
<evidence type="ECO:0000313" key="31">
    <source>
        <dbReference type="EMBL" id="PFX26216.1"/>
    </source>
</evidence>
<dbReference type="STRING" id="50429.A0A2B4SA03"/>
<keyword evidence="6" id="KW-0813">Transport</keyword>
<comment type="similarity">
    <text evidence="5">Belongs to the ATP-dependent AMP-binding enzyme family.</text>
</comment>
<dbReference type="SUPFAM" id="SSF56801">
    <property type="entry name" value="Acetyl-CoA synthetase-like"/>
    <property type="match status" value="1"/>
</dbReference>
<dbReference type="Proteomes" id="UP000225706">
    <property type="component" value="Unassembled WGS sequence"/>
</dbReference>
<evidence type="ECO:0000259" key="29">
    <source>
        <dbReference type="Pfam" id="PF00501"/>
    </source>
</evidence>
<evidence type="ECO:0000256" key="27">
    <source>
        <dbReference type="SAM" id="MobiDB-lite"/>
    </source>
</evidence>
<keyword evidence="17 26" id="KW-0175">Coiled coil</keyword>
<dbReference type="EMBL" id="LSMT01000131">
    <property type="protein sequence ID" value="PFX26216.1"/>
    <property type="molecule type" value="Genomic_DNA"/>
</dbReference>
<evidence type="ECO:0000256" key="13">
    <source>
        <dbReference type="ARBA" id="ARBA00022741"/>
    </source>
</evidence>
<keyword evidence="9" id="KW-0963">Cytoplasm</keyword>
<sequence length="1706" mass="189908">MAYTWPVIVAGISFLIYYKRLPWFLFPCLLFGAFLASGGKYFPRVFFRTILRDLRLVYLAVKINIQVKRLQKKGNVTVADIFRTKVSKHPRKAAFIFEQTTWTFQDVEDFSNRIGNYFKSQGYKKGDVVALFLDSCPEFVCIWLGLSKIGVITALINSNLRLESLKHCVSAADPRAVIFGSDLSDAVRDVRSQFPEDMELYNFGTSPCSEASAKSLLREMERSPLKPPPADETQSFEDVLMYIYTSGTTGYPKAAVITHLRFFRFSKVSSLYSITTEDILYCTLPLYHSAGGAIGVGSCLLGGITLVLRKKFSASKFWEDCIKHKVTAIQYIGELCRYLLAQPHFPSEKQHSVRVALGNGLRPQIWNEFQSRFGISKIGEFYGSTEGNVAFFNIDNTPCACGFVSIIFPKFLPFCFIKVDPITGEVLRDKNGLAIQANAGEPGLVVGKIIKEKGLKFDGYLNQQETAKKICHNIFKRGDAYFLTGDLLIKDEYGYVYFHDRLGDTFRWRGENVSTAEVEAIMSNILSLRDVVVYGVQVPGIEGRAGMAAIADPLNKGINLSSLVQGLKEKLPSYACPIFLRIIFGDVGLTGTFKLQKTQLRQEGFDVGVVKDKLFYYDSQVKQYVDLDEEKLDLVRRNVVLIMGIKGLTSDQKKTDIPCPLPTYIQHMSTVHVWQVVHSGVSTSCTSFSFERELNMADGPISSENVTIIVSSSDEDENENVEGLFGEFVSKVERFVEQNNVVLFLKLKFTEARSEFVSSAKFKNALKWRTREMNKSNGYIYTGDICKLLLSDSKVDNSKVELDVDEKANDVQFVGNGQVVSHFTRVEGDVNRVIQTIVDDGPDDHTSDKKEKHPQAAVPSTSSTSSVQRPPSGIVNGRIHEKKRPNEIASPSKRMITPRKRKRLVKRLELKLHNLAEKIKILSQAELSLDEMEMNDSTYIQECRLKDKFNRIWDKICRVQGKPPNTGRVTEKEVKCPTTGIAGIDQAIKKFLKNMKGRFPDKFDISNVVQEANKKYGLKLSGQVLSEISDEVFMCIGNSLQKRRKRDFNFNFGCHLTDEYNASNDPAINDSVLRKKLEENKKINKKNLDEVFSKFTCYGRIKAHGGSGNSSSSDIEEERPEKSVRVTMKKKFSRISVTQSTDSSENECNDFGLREDINDNTNKIGSKDWFDANEIDLEDYAIKPPHQLSGKKEDTKSETKCDKENNTLLQSSDRNLRENSAIVGLPTGTSVLSEGNEICAEHISIEDMDCVPQSPNPEILEQTGSSEKENTSAVLVKDQPIVIVRERMKNSAVSTDQQLDDSSMKSDSNMVTASNEYLTIKPVETSSNSNSLCRVMSSVNDSLLQENSSMTSYSEPVETSPESQETNTSPGHEIPSMGDSSLQETKSSSSVKSGVNVITVHEEELKAKPVETSPGSQETSTSPSCEISSIDDSSLQETKSSPSSVKSGSDVITVTEKDLATGLVETSSESQETNTLPSRVISSTEDSSVQETKSSLNDFDDKTQDVISKVTGSSFHSDVDNREVIAGKYPKENSSHDDAPKSSLSRERKGVNFTLSPLTVNIKPISPKGQRILSLSPKKRKAENGSLDFDRPLKSFRKATLEVPGSQPSSSCNVLEAIDNKSNLDDNERLPKGEKDELSVSLISSSPEKIINSGQSGIEAKASKRLLSSLNRTGRNSPIKKQKTSERTVISIVLSDDDDSDCEILK</sequence>
<feature type="compositionally biased region" description="Low complexity" evidence="27">
    <location>
        <begin position="855"/>
        <end position="872"/>
    </location>
</feature>
<dbReference type="InterPro" id="IPR046426">
    <property type="entry name" value="DAXX_histone-bd_sf"/>
</dbReference>
<feature type="domain" description="AMP-dependent synthetase/ligase" evidence="29">
    <location>
        <begin position="82"/>
        <end position="395"/>
    </location>
</feature>
<feature type="compositionally biased region" description="Basic and acidic residues" evidence="27">
    <location>
        <begin position="1190"/>
        <end position="1205"/>
    </location>
</feature>
<keyword evidence="8" id="KW-1003">Cell membrane</keyword>
<keyword evidence="16 28" id="KW-1133">Transmembrane helix</keyword>
<keyword evidence="10" id="KW-0436">Ligase</keyword>
<keyword evidence="32" id="KW-1185">Reference proteome</keyword>
<dbReference type="Gene3D" id="3.30.300.30">
    <property type="match status" value="1"/>
</dbReference>
<keyword evidence="20" id="KW-0539">Nucleus</keyword>
<evidence type="ECO:0000256" key="22">
    <source>
        <dbReference type="ARBA" id="ARBA00026121"/>
    </source>
</evidence>
<dbReference type="FunFam" id="3.40.50.12780:FF:000005">
    <property type="entry name" value="Solute carrier family 27 member 6"/>
    <property type="match status" value="1"/>
</dbReference>
<evidence type="ECO:0000256" key="18">
    <source>
        <dbReference type="ARBA" id="ARBA00023136"/>
    </source>
</evidence>
<dbReference type="GO" id="GO:0006915">
    <property type="term" value="P:apoptotic process"/>
    <property type="evidence" value="ECO:0007669"/>
    <property type="project" value="UniProtKB-KW"/>
</dbReference>
<dbReference type="GO" id="GO:0044539">
    <property type="term" value="P:long-chain fatty acid import into cell"/>
    <property type="evidence" value="ECO:0007669"/>
    <property type="project" value="TreeGrafter"/>
</dbReference>
<dbReference type="Gene3D" id="1.10.8.810">
    <property type="entry name" value="Daxx helical bundle domain"/>
    <property type="match status" value="1"/>
</dbReference>
<evidence type="ECO:0000256" key="5">
    <source>
        <dbReference type="ARBA" id="ARBA00006432"/>
    </source>
</evidence>
<evidence type="ECO:0000256" key="25">
    <source>
        <dbReference type="ARBA" id="ARBA00048666"/>
    </source>
</evidence>
<evidence type="ECO:0000256" key="12">
    <source>
        <dbReference type="ARBA" id="ARBA00022703"/>
    </source>
</evidence>
<dbReference type="Gene3D" id="1.20.58.2170">
    <property type="match status" value="1"/>
</dbReference>
<dbReference type="GO" id="GO:0005524">
    <property type="term" value="F:ATP binding"/>
    <property type="evidence" value="ECO:0007669"/>
    <property type="project" value="UniProtKB-KW"/>
</dbReference>
<dbReference type="InterPro" id="IPR042099">
    <property type="entry name" value="ANL_N_sf"/>
</dbReference>
<comment type="catalytic activity">
    <reaction evidence="21">
        <text>a long-chain fatty acid + ATP + CoA = a long-chain fatty acyl-CoA + AMP + diphosphate</text>
        <dbReference type="Rhea" id="RHEA:15421"/>
        <dbReference type="ChEBI" id="CHEBI:30616"/>
        <dbReference type="ChEBI" id="CHEBI:33019"/>
        <dbReference type="ChEBI" id="CHEBI:57287"/>
        <dbReference type="ChEBI" id="CHEBI:57560"/>
        <dbReference type="ChEBI" id="CHEBI:83139"/>
        <dbReference type="ChEBI" id="CHEBI:456215"/>
        <dbReference type="EC" id="6.2.1.3"/>
    </reaction>
    <physiologicalReaction direction="left-to-right" evidence="21">
        <dbReference type="Rhea" id="RHEA:15422"/>
    </physiologicalReaction>
</comment>
<dbReference type="InterPro" id="IPR000873">
    <property type="entry name" value="AMP-dep_synth/lig_dom"/>
</dbReference>
<feature type="region of interest" description="Disordered" evidence="27">
    <location>
        <begin position="1181"/>
        <end position="1205"/>
    </location>
</feature>
<feature type="compositionally biased region" description="Low complexity" evidence="27">
    <location>
        <begin position="1440"/>
        <end position="1449"/>
    </location>
</feature>
<evidence type="ECO:0000256" key="2">
    <source>
        <dbReference type="ARBA" id="ARBA00004286"/>
    </source>
</evidence>
<dbReference type="InterPro" id="IPR038298">
    <property type="entry name" value="Daxx_N_sf"/>
</dbReference>
<feature type="transmembrane region" description="Helical" evidence="28">
    <location>
        <begin position="21"/>
        <end position="42"/>
    </location>
</feature>
<dbReference type="Pfam" id="PF20920">
    <property type="entry name" value="DAXX_hist_bd"/>
    <property type="match status" value="1"/>
</dbReference>
<feature type="region of interest" description="Disordered" evidence="27">
    <location>
        <begin position="1104"/>
        <end position="1123"/>
    </location>
</feature>
<feature type="compositionally biased region" description="Basic and acidic residues" evidence="27">
    <location>
        <begin position="843"/>
        <end position="854"/>
    </location>
</feature>